<evidence type="ECO:0000313" key="4">
    <source>
        <dbReference type="Proteomes" id="UP000002139"/>
    </source>
</evidence>
<accession>A9GUD6</accession>
<keyword evidence="4" id="KW-1185">Reference proteome</keyword>
<feature type="compositionally biased region" description="Low complexity" evidence="2">
    <location>
        <begin position="122"/>
        <end position="141"/>
    </location>
</feature>
<dbReference type="RefSeq" id="WP_012233082.1">
    <property type="nucleotide sequence ID" value="NC_010162.1"/>
</dbReference>
<dbReference type="KEGG" id="scl:sce0447"/>
<name>A9GUD6_SORC5</name>
<gene>
    <name evidence="3" type="ordered locus">sce0447</name>
</gene>
<organism evidence="3 4">
    <name type="scientific">Sorangium cellulosum (strain So ce56)</name>
    <name type="common">Polyangium cellulosum (strain So ce56)</name>
    <dbReference type="NCBI Taxonomy" id="448385"/>
    <lineage>
        <taxon>Bacteria</taxon>
        <taxon>Pseudomonadati</taxon>
        <taxon>Myxococcota</taxon>
        <taxon>Polyangia</taxon>
        <taxon>Polyangiales</taxon>
        <taxon>Polyangiaceae</taxon>
        <taxon>Sorangium</taxon>
    </lineage>
</organism>
<sequence>MAAQSSIGPTTAIRGNVQGDGDLEILGRVEGSVVMTGDVTIGEGALIQSDVRGRRVVVRGAVAGNISGDEAVILEPGARVVGDLGAPQIGIHAGALVRGNVTTGAPLAVAAAPAPARAAAAAPAPRAAAARPARPPAEQRAPAPPARPAPRAAPAPARPVPAARPAPVVEARPAPAPAPEPRLAAVHDDEEADLSGSTAGEGDEAEAAESAGGPPPPVVPALRKGAAKASLRKRGGR</sequence>
<evidence type="ECO:0000256" key="1">
    <source>
        <dbReference type="ARBA" id="ARBA00044755"/>
    </source>
</evidence>
<dbReference type="InterPro" id="IPR007607">
    <property type="entry name" value="BacA/B"/>
</dbReference>
<dbReference type="OrthoDB" id="119922at2"/>
<evidence type="ECO:0008006" key="5">
    <source>
        <dbReference type="Google" id="ProtNLM"/>
    </source>
</evidence>
<evidence type="ECO:0000313" key="3">
    <source>
        <dbReference type="EMBL" id="CAN90604.1"/>
    </source>
</evidence>
<protein>
    <recommendedName>
        <fullName evidence="5">Polymer-forming cytoskeletal protein</fullName>
    </recommendedName>
</protein>
<dbReference type="eggNOG" id="COG1664">
    <property type="taxonomic scope" value="Bacteria"/>
</dbReference>
<dbReference type="HOGENOM" id="CLU_1170047_0_0_7"/>
<dbReference type="EMBL" id="AM746676">
    <property type="protein sequence ID" value="CAN90604.1"/>
    <property type="molecule type" value="Genomic_DNA"/>
</dbReference>
<dbReference type="Pfam" id="PF04519">
    <property type="entry name" value="Bactofilin"/>
    <property type="match status" value="1"/>
</dbReference>
<dbReference type="AlphaFoldDB" id="A9GUD6"/>
<feature type="compositionally biased region" description="Pro residues" evidence="2">
    <location>
        <begin position="142"/>
        <end position="164"/>
    </location>
</feature>
<evidence type="ECO:0000256" key="2">
    <source>
        <dbReference type="SAM" id="MobiDB-lite"/>
    </source>
</evidence>
<proteinExistence type="inferred from homology"/>
<dbReference type="BioCyc" id="SCEL448385:SCE_RS02350-MONOMER"/>
<comment type="similarity">
    <text evidence="1">Belongs to the bactofilin family.</text>
</comment>
<dbReference type="PANTHER" id="PTHR35024:SF4">
    <property type="entry name" value="POLYMER-FORMING CYTOSKELETAL PROTEIN"/>
    <property type="match status" value="1"/>
</dbReference>
<dbReference type="PANTHER" id="PTHR35024">
    <property type="entry name" value="HYPOTHETICAL CYTOSOLIC PROTEIN"/>
    <property type="match status" value="1"/>
</dbReference>
<dbReference type="STRING" id="448385.sce0447"/>
<dbReference type="Proteomes" id="UP000002139">
    <property type="component" value="Chromosome"/>
</dbReference>
<reference evidence="3 4" key="1">
    <citation type="journal article" date="2007" name="Nat. Biotechnol.">
        <title>Complete genome sequence of the myxobacterium Sorangium cellulosum.</title>
        <authorList>
            <person name="Schneiker S."/>
            <person name="Perlova O."/>
            <person name="Kaiser O."/>
            <person name="Gerth K."/>
            <person name="Alici A."/>
            <person name="Altmeyer M.O."/>
            <person name="Bartels D."/>
            <person name="Bekel T."/>
            <person name="Beyer S."/>
            <person name="Bode E."/>
            <person name="Bode H.B."/>
            <person name="Bolten C.J."/>
            <person name="Choudhuri J.V."/>
            <person name="Doss S."/>
            <person name="Elnakady Y.A."/>
            <person name="Frank B."/>
            <person name="Gaigalat L."/>
            <person name="Goesmann A."/>
            <person name="Groeger C."/>
            <person name="Gross F."/>
            <person name="Jelsbak L."/>
            <person name="Jelsbak L."/>
            <person name="Kalinowski J."/>
            <person name="Kegler C."/>
            <person name="Knauber T."/>
            <person name="Konietzny S."/>
            <person name="Kopp M."/>
            <person name="Krause L."/>
            <person name="Krug D."/>
            <person name="Linke B."/>
            <person name="Mahmud T."/>
            <person name="Martinez-Arias R."/>
            <person name="McHardy A.C."/>
            <person name="Merai M."/>
            <person name="Meyer F."/>
            <person name="Mormann S."/>
            <person name="Munoz-Dorado J."/>
            <person name="Perez J."/>
            <person name="Pradella S."/>
            <person name="Rachid S."/>
            <person name="Raddatz G."/>
            <person name="Rosenau F."/>
            <person name="Rueckert C."/>
            <person name="Sasse F."/>
            <person name="Scharfe M."/>
            <person name="Schuster S.C."/>
            <person name="Suen G."/>
            <person name="Treuner-Lange A."/>
            <person name="Velicer G.J."/>
            <person name="Vorholter F.-J."/>
            <person name="Weissman K.J."/>
            <person name="Welch R.D."/>
            <person name="Wenzel S.C."/>
            <person name="Whitworth D.E."/>
            <person name="Wilhelm S."/>
            <person name="Wittmann C."/>
            <person name="Bloecker H."/>
            <person name="Puehler A."/>
            <person name="Mueller R."/>
        </authorList>
    </citation>
    <scope>NUCLEOTIDE SEQUENCE [LARGE SCALE GENOMIC DNA]</scope>
    <source>
        <strain evidence="4">So ce56</strain>
    </source>
</reference>
<feature type="region of interest" description="Disordered" evidence="2">
    <location>
        <begin position="122"/>
        <end position="237"/>
    </location>
</feature>